<dbReference type="AlphaFoldDB" id="A0A7J9BW30"/>
<dbReference type="OrthoDB" id="191139at2759"/>
<proteinExistence type="predicted"/>
<evidence type="ECO:0000313" key="1">
    <source>
        <dbReference type="EMBL" id="MBA0740348.1"/>
    </source>
</evidence>
<organism evidence="1 2">
    <name type="scientific">Gossypium gossypioides</name>
    <name type="common">Mexican cotton</name>
    <name type="synonym">Selera gossypioides</name>
    <dbReference type="NCBI Taxonomy" id="34282"/>
    <lineage>
        <taxon>Eukaryota</taxon>
        <taxon>Viridiplantae</taxon>
        <taxon>Streptophyta</taxon>
        <taxon>Embryophyta</taxon>
        <taxon>Tracheophyta</taxon>
        <taxon>Spermatophyta</taxon>
        <taxon>Magnoliopsida</taxon>
        <taxon>eudicotyledons</taxon>
        <taxon>Gunneridae</taxon>
        <taxon>Pentapetalae</taxon>
        <taxon>rosids</taxon>
        <taxon>malvids</taxon>
        <taxon>Malvales</taxon>
        <taxon>Malvaceae</taxon>
        <taxon>Malvoideae</taxon>
        <taxon>Gossypium</taxon>
    </lineage>
</organism>
<comment type="caution">
    <text evidence="1">The sequence shown here is derived from an EMBL/GenBank/DDBJ whole genome shotgun (WGS) entry which is preliminary data.</text>
</comment>
<dbReference type="EMBL" id="JABEZY010000006">
    <property type="protein sequence ID" value="MBA0740348.1"/>
    <property type="molecule type" value="Genomic_DNA"/>
</dbReference>
<gene>
    <name evidence="1" type="ORF">Gogos_013555</name>
</gene>
<dbReference type="Proteomes" id="UP000593579">
    <property type="component" value="Unassembled WGS sequence"/>
</dbReference>
<reference evidence="1 2" key="1">
    <citation type="journal article" date="2019" name="Genome Biol. Evol.">
        <title>Insights into the evolution of the New World diploid cottons (Gossypium, subgenus Houzingenia) based on genome sequencing.</title>
        <authorList>
            <person name="Grover C.E."/>
            <person name="Arick M.A. 2nd"/>
            <person name="Thrash A."/>
            <person name="Conover J.L."/>
            <person name="Sanders W.S."/>
            <person name="Peterson D.G."/>
            <person name="Frelichowski J.E."/>
            <person name="Scheffler J.A."/>
            <person name="Scheffler B.E."/>
            <person name="Wendel J.F."/>
        </authorList>
    </citation>
    <scope>NUCLEOTIDE SEQUENCE [LARGE SCALE GENOMIC DNA]</scope>
    <source>
        <strain evidence="1">5</strain>
        <tissue evidence="1">Leaf</tissue>
    </source>
</reference>
<name>A0A7J9BW30_GOSGO</name>
<sequence>MELDLSSMASCLLALCKSKCFIGYVSWEHLTSKFHEGNVEGEVETRTSPVTQVLVVIIQGAATMHPEVKGKSGQYFKNSNIDQASEHGRDVKLAKKLWDFSIKIVE</sequence>
<evidence type="ECO:0000313" key="2">
    <source>
        <dbReference type="Proteomes" id="UP000593579"/>
    </source>
</evidence>
<keyword evidence="2" id="KW-1185">Reference proteome</keyword>
<protein>
    <submittedName>
        <fullName evidence="1">Uncharacterized protein</fullName>
    </submittedName>
</protein>
<accession>A0A7J9BW30</accession>